<dbReference type="InParanoid" id="A0A0D2JSL6"/>
<accession>A0A0D2JSL6</accession>
<evidence type="ECO:0000313" key="7">
    <source>
        <dbReference type="Proteomes" id="UP000032233"/>
    </source>
</evidence>
<organism evidence="6 7">
    <name type="scientific">Dethiosulfatarculus sandiegensis</name>
    <dbReference type="NCBI Taxonomy" id="1429043"/>
    <lineage>
        <taxon>Bacteria</taxon>
        <taxon>Pseudomonadati</taxon>
        <taxon>Thermodesulfobacteriota</taxon>
        <taxon>Desulfarculia</taxon>
        <taxon>Desulfarculales</taxon>
        <taxon>Desulfarculaceae</taxon>
        <taxon>Dethiosulfatarculus</taxon>
    </lineage>
</organism>
<name>A0A0D2JSL6_9BACT</name>
<comment type="catalytic activity">
    <reaction evidence="1">
        <text>[(1-&gt;4)-alpha-D-glucosyl](n) + ADP-alpha-D-glucose = [(1-&gt;4)-alpha-D-glucosyl](n+1) + ADP + H(+)</text>
        <dbReference type="Rhea" id="RHEA:18189"/>
        <dbReference type="Rhea" id="RHEA-COMP:9584"/>
        <dbReference type="Rhea" id="RHEA-COMP:9587"/>
        <dbReference type="ChEBI" id="CHEBI:15378"/>
        <dbReference type="ChEBI" id="CHEBI:15444"/>
        <dbReference type="ChEBI" id="CHEBI:57498"/>
        <dbReference type="ChEBI" id="CHEBI:456216"/>
        <dbReference type="EC" id="2.4.1.21"/>
    </reaction>
</comment>
<protein>
    <recommendedName>
        <fullName evidence="2">starch synthase</fullName>
        <ecNumber evidence="2">2.4.1.21</ecNumber>
    </recommendedName>
</protein>
<keyword evidence="3" id="KW-0328">Glycosyltransferase</keyword>
<dbReference type="Gene3D" id="3.40.50.2000">
    <property type="entry name" value="Glycogen Phosphorylase B"/>
    <property type="match status" value="2"/>
</dbReference>
<feature type="domain" description="Starch synthase catalytic" evidence="5">
    <location>
        <begin position="13"/>
        <end position="220"/>
    </location>
</feature>
<dbReference type="EMBL" id="AZAC01000032">
    <property type="protein sequence ID" value="KIX12475.1"/>
    <property type="molecule type" value="Genomic_DNA"/>
</dbReference>
<evidence type="ECO:0000259" key="5">
    <source>
        <dbReference type="Pfam" id="PF08323"/>
    </source>
</evidence>
<keyword evidence="7" id="KW-1185">Reference proteome</keyword>
<dbReference type="Pfam" id="PF08323">
    <property type="entry name" value="Glyco_transf_5"/>
    <property type="match status" value="1"/>
</dbReference>
<dbReference type="AlphaFoldDB" id="A0A0D2JSL6"/>
<dbReference type="Pfam" id="PF20706">
    <property type="entry name" value="GT4-conflict"/>
    <property type="match status" value="1"/>
</dbReference>
<evidence type="ECO:0000256" key="4">
    <source>
        <dbReference type="ARBA" id="ARBA00022679"/>
    </source>
</evidence>
<evidence type="ECO:0000256" key="3">
    <source>
        <dbReference type="ARBA" id="ARBA00022676"/>
    </source>
</evidence>
<evidence type="ECO:0000256" key="2">
    <source>
        <dbReference type="ARBA" id="ARBA00012588"/>
    </source>
</evidence>
<dbReference type="RefSeq" id="WP_044350675.1">
    <property type="nucleotide sequence ID" value="NZ_AZAC01000032.1"/>
</dbReference>
<reference evidence="6 7" key="1">
    <citation type="submission" date="2013-11" db="EMBL/GenBank/DDBJ databases">
        <title>Metagenomic analysis of a methanogenic consortium involved in long chain n-alkane degradation.</title>
        <authorList>
            <person name="Davidova I.A."/>
            <person name="Callaghan A.V."/>
            <person name="Wawrik B."/>
            <person name="Pruitt S."/>
            <person name="Marks C."/>
            <person name="Duncan K.E."/>
            <person name="Suflita J.M."/>
        </authorList>
    </citation>
    <scope>NUCLEOTIDE SEQUENCE [LARGE SCALE GENOMIC DNA]</scope>
    <source>
        <strain evidence="6 7">SPR</strain>
    </source>
</reference>
<dbReference type="PANTHER" id="PTHR45825:SF11">
    <property type="entry name" value="ALPHA AMYLASE DOMAIN-CONTAINING PROTEIN"/>
    <property type="match status" value="1"/>
</dbReference>
<evidence type="ECO:0000313" key="6">
    <source>
        <dbReference type="EMBL" id="KIX12475.1"/>
    </source>
</evidence>
<sequence>MEPKTRLYILSYETPYTPCAGIAAVMKHLPRALAKASEKPVTVLSPFHHRVIKIKDFNRLVEFSYPYSPQNLEKKATAHLYEASGVEWFFLKPEGGEYFRGSPHPYALAQKDLVRDSLLFGRMALSFLDKIRPHEKQLVMLKDWQTISTCLSNRSSRQGRRFFLVLHNTYDASADNSDLREAGYDPSGLSGVSLLDQGLSKVAHPVFTVSDGFAADIKGDPLQCKVMAPHLTKALQDRLVGVNNGPFASLSIGGDLLKEMRQNQFQGLEAWKQKYRSEFIKAVNEHQPDLEYPVWGEPKVFFSHTKGLPWLVMAGRADFNQKGYDLAAWAVERFLRKKGEAGFVFLPMPGGQGFEELMFLTKLAYEHPENVLVLPFRMERGYPQIIQACHFGLMPSFYEPFGMANEFYQNGCVGLARATGGLVDQILDPGFDFRICPWLKPKNSVNHTTGILFREDVSFKGIHGLWGDVFAKNGLDKIQYRRQNPLYANMAGAMEQAFFRAVNLCVKRPLDYYNMLLQGIDYISDNLSWIRAAHGYWKNMKEHDRNE</sequence>
<dbReference type="Proteomes" id="UP000032233">
    <property type="component" value="Unassembled WGS sequence"/>
</dbReference>
<comment type="caution">
    <text evidence="6">The sequence shown here is derived from an EMBL/GenBank/DDBJ whole genome shotgun (WGS) entry which is preliminary data.</text>
</comment>
<keyword evidence="4" id="KW-0808">Transferase</keyword>
<dbReference type="STRING" id="1429043.X474_19275"/>
<dbReference type="SUPFAM" id="SSF53756">
    <property type="entry name" value="UDP-Glycosyltransferase/glycogen phosphorylase"/>
    <property type="match status" value="1"/>
</dbReference>
<dbReference type="InterPro" id="IPR013534">
    <property type="entry name" value="Starch_synth_cat_dom"/>
</dbReference>
<proteinExistence type="predicted"/>
<dbReference type="GO" id="GO:0009011">
    <property type="term" value="F:alpha-1,4-glucan glucosyltransferase (ADP-glucose donor) activity"/>
    <property type="evidence" value="ECO:0007669"/>
    <property type="project" value="UniProtKB-EC"/>
</dbReference>
<dbReference type="EC" id="2.4.1.21" evidence="2"/>
<evidence type="ECO:0000256" key="1">
    <source>
        <dbReference type="ARBA" id="ARBA00001478"/>
    </source>
</evidence>
<gene>
    <name evidence="6" type="ORF">X474_19275</name>
</gene>
<dbReference type="PANTHER" id="PTHR45825">
    <property type="entry name" value="GRANULE-BOUND STARCH SYNTHASE 1, CHLOROPLASTIC/AMYLOPLASTIC"/>
    <property type="match status" value="1"/>
</dbReference>